<feature type="region of interest" description="Disordered" evidence="2">
    <location>
        <begin position="264"/>
        <end position="373"/>
    </location>
</feature>
<dbReference type="GO" id="GO:0007131">
    <property type="term" value="P:reciprocal meiotic recombination"/>
    <property type="evidence" value="ECO:0007669"/>
    <property type="project" value="TreeGrafter"/>
</dbReference>
<reference evidence="3 4" key="1">
    <citation type="submission" date="2023-10" db="EMBL/GenBank/DDBJ databases">
        <title>Chromosome-scale genome assembly provides insights into flower coloration mechanisms of Canna indica.</title>
        <authorList>
            <person name="Li C."/>
        </authorList>
    </citation>
    <scope>NUCLEOTIDE SEQUENCE [LARGE SCALE GENOMIC DNA]</scope>
    <source>
        <tissue evidence="3">Flower</tissue>
    </source>
</reference>
<dbReference type="EMBL" id="CP136895">
    <property type="protein sequence ID" value="WOL11440.1"/>
    <property type="molecule type" value="Genomic_DNA"/>
</dbReference>
<dbReference type="PANTHER" id="PTHR23160:SF20">
    <property type="entry name" value="OS02G0439200 PROTEIN"/>
    <property type="match status" value="1"/>
</dbReference>
<dbReference type="AlphaFoldDB" id="A0AAQ3KMP9"/>
<evidence type="ECO:0000313" key="4">
    <source>
        <dbReference type="Proteomes" id="UP001327560"/>
    </source>
</evidence>
<evidence type="ECO:0000256" key="1">
    <source>
        <dbReference type="ARBA" id="ARBA00023054"/>
    </source>
</evidence>
<keyword evidence="1" id="KW-0175">Coiled coil</keyword>
<feature type="compositionally biased region" description="Polar residues" evidence="2">
    <location>
        <begin position="356"/>
        <end position="373"/>
    </location>
</feature>
<feature type="compositionally biased region" description="Basic and acidic residues" evidence="2">
    <location>
        <begin position="264"/>
        <end position="282"/>
    </location>
</feature>
<sequence length="373" mass="42620">MYNLGSSSNDSGKWIEVLHPQSMRPAREGDIPVRVKNSYNPQAPGTVITRERDMSKLKKLEEEKLQALNKVKFVASYIDELSEEKNILIDEASALNEMSIESRENQERLLEKQAEIEDARLQIEQLDSTLKNTEERYVVMLDEARYEIVCLKKTVEKLEAETNNSSNEWDTKELHLINAIKKSEDELASLKVEMAKLKQAEYAVAAAYEAAGEAKSETLRLKERLLDKENELQNITKENDDLQIKETTALHKIKELSSLLEEATAKRTDDKNELSKTEKEYDPLPNISQNMNSHERVVHYHADNQKTNEENKKGVHNDEEEDPTGIVSKDLASEKDDEDESGDDNAYSKIHGAIFEQTNSMTESTEIFPTMNQ</sequence>
<protein>
    <submittedName>
        <fullName evidence="3">WEB family protein</fullName>
    </submittedName>
</protein>
<organism evidence="3 4">
    <name type="scientific">Canna indica</name>
    <name type="common">Indian-shot</name>
    <dbReference type="NCBI Taxonomy" id="4628"/>
    <lineage>
        <taxon>Eukaryota</taxon>
        <taxon>Viridiplantae</taxon>
        <taxon>Streptophyta</taxon>
        <taxon>Embryophyta</taxon>
        <taxon>Tracheophyta</taxon>
        <taxon>Spermatophyta</taxon>
        <taxon>Magnoliopsida</taxon>
        <taxon>Liliopsida</taxon>
        <taxon>Zingiberales</taxon>
        <taxon>Cannaceae</taxon>
        <taxon>Canna</taxon>
    </lineage>
</organism>
<evidence type="ECO:0000256" key="2">
    <source>
        <dbReference type="SAM" id="MobiDB-lite"/>
    </source>
</evidence>
<dbReference type="Proteomes" id="UP001327560">
    <property type="component" value="Chromosome 6"/>
</dbReference>
<proteinExistence type="predicted"/>
<dbReference type="SUPFAM" id="SSF53633">
    <property type="entry name" value="Carbamate kinase-like"/>
    <property type="match status" value="1"/>
</dbReference>
<dbReference type="InterPro" id="IPR036393">
    <property type="entry name" value="AceGlu_kinase-like_sf"/>
</dbReference>
<dbReference type="PANTHER" id="PTHR23160">
    <property type="entry name" value="SYNAPTONEMAL COMPLEX PROTEIN-RELATED"/>
    <property type="match status" value="1"/>
</dbReference>
<feature type="compositionally biased region" description="Basic and acidic residues" evidence="2">
    <location>
        <begin position="293"/>
        <end position="317"/>
    </location>
</feature>
<name>A0AAQ3KMP9_9LILI</name>
<evidence type="ECO:0000313" key="3">
    <source>
        <dbReference type="EMBL" id="WOL11440.1"/>
    </source>
</evidence>
<keyword evidence="4" id="KW-1185">Reference proteome</keyword>
<gene>
    <name evidence="3" type="ORF">Cni_G20202</name>
</gene>
<accession>A0AAQ3KMP9</accession>
<dbReference type="Gene3D" id="3.40.1160.10">
    <property type="entry name" value="Acetylglutamate kinase-like"/>
    <property type="match status" value="1"/>
</dbReference>